<sequence length="260" mass="27804">MGRAEHGLTLVPDRTRPGGRILLADGVPQSYVDVTDPTYLHFEYVRRIAATIDVSAPAGVPLRALHLGGGALTLPRYLGATRPDSAQVVVERDPAVVELVARELPALPATVAVRVADARAAVAAEPADGFDLVVADVYQAARMPAHVGTVEFVREVARVLRPDGVYLVNLTDLPPLVFSRVQAATLREVFAEVCLIGARRMLGGRRYGNLVLAGYHRAGRLPLERLASRLARDPEPGGLRHGAELTTFVAGARPARDPQG</sequence>
<protein>
    <submittedName>
        <fullName evidence="2">Spermine synthase</fullName>
    </submittedName>
</protein>
<accession>A0ABS3VW99</accession>
<name>A0ABS3VW99_MICEH</name>
<gene>
    <name evidence="2" type="ORF">GSF22_22745</name>
</gene>
<dbReference type="Proteomes" id="UP000823521">
    <property type="component" value="Unassembled WGS sequence"/>
</dbReference>
<evidence type="ECO:0000256" key="1">
    <source>
        <dbReference type="ARBA" id="ARBA00023115"/>
    </source>
</evidence>
<organism evidence="2 3">
    <name type="scientific">Micromonospora echinofusca</name>
    <dbReference type="NCBI Taxonomy" id="47858"/>
    <lineage>
        <taxon>Bacteria</taxon>
        <taxon>Bacillati</taxon>
        <taxon>Actinomycetota</taxon>
        <taxon>Actinomycetes</taxon>
        <taxon>Micromonosporales</taxon>
        <taxon>Micromonosporaceae</taxon>
        <taxon>Micromonospora</taxon>
    </lineage>
</organism>
<evidence type="ECO:0000313" key="2">
    <source>
        <dbReference type="EMBL" id="MBO4208805.1"/>
    </source>
</evidence>
<dbReference type="InterPro" id="IPR029063">
    <property type="entry name" value="SAM-dependent_MTases_sf"/>
</dbReference>
<reference evidence="2 3" key="1">
    <citation type="submission" date="2019-12" db="EMBL/GenBank/DDBJ databases">
        <title>Whole genome sequencing of endophytic Actinobacterium Micromonospora sp. MPMI6T.</title>
        <authorList>
            <person name="Evv R."/>
            <person name="Podile A.R."/>
        </authorList>
    </citation>
    <scope>NUCLEOTIDE SEQUENCE [LARGE SCALE GENOMIC DNA]</scope>
    <source>
        <strain evidence="2 3">MPMI6</strain>
    </source>
</reference>
<keyword evidence="1" id="KW-0620">Polyamine biosynthesis</keyword>
<dbReference type="Gene3D" id="3.40.50.150">
    <property type="entry name" value="Vaccinia Virus protein VP39"/>
    <property type="match status" value="1"/>
</dbReference>
<keyword evidence="3" id="KW-1185">Reference proteome</keyword>
<dbReference type="PANTHER" id="PTHR43317:SF1">
    <property type="entry name" value="THERMOSPERMINE SYNTHASE ACAULIS5"/>
    <property type="match status" value="1"/>
</dbReference>
<dbReference type="SUPFAM" id="SSF53335">
    <property type="entry name" value="S-adenosyl-L-methionine-dependent methyltransferases"/>
    <property type="match status" value="1"/>
</dbReference>
<dbReference type="NCBIfam" id="NF037959">
    <property type="entry name" value="MFS_SpdSyn"/>
    <property type="match status" value="1"/>
</dbReference>
<evidence type="ECO:0000313" key="3">
    <source>
        <dbReference type="Proteomes" id="UP000823521"/>
    </source>
</evidence>
<comment type="caution">
    <text evidence="2">The sequence shown here is derived from an EMBL/GenBank/DDBJ whole genome shotgun (WGS) entry which is preliminary data.</text>
</comment>
<dbReference type="EMBL" id="WVUH01000231">
    <property type="protein sequence ID" value="MBO4208805.1"/>
    <property type="molecule type" value="Genomic_DNA"/>
</dbReference>
<dbReference type="PANTHER" id="PTHR43317">
    <property type="entry name" value="THERMOSPERMINE SYNTHASE ACAULIS5"/>
    <property type="match status" value="1"/>
</dbReference>
<proteinExistence type="predicted"/>